<feature type="transmembrane region" description="Helical" evidence="7">
    <location>
        <begin position="144"/>
        <end position="162"/>
    </location>
</feature>
<gene>
    <name evidence="9" type="ORF">ATR_0508</name>
    <name evidence="10" type="ORF">CRU87_00180</name>
</gene>
<dbReference type="GO" id="GO:0009244">
    <property type="term" value="P:lipopolysaccharide core region biosynthetic process"/>
    <property type="evidence" value="ECO:0007669"/>
    <property type="project" value="TreeGrafter"/>
</dbReference>
<reference evidence="9 11" key="2">
    <citation type="submission" date="2018-07" db="EMBL/GenBank/DDBJ databases">
        <title>Complete genome of the Arcobacter trophiarum type strain LMG 25534.</title>
        <authorList>
            <person name="Miller W.G."/>
            <person name="Yee E."/>
        </authorList>
    </citation>
    <scope>NUCLEOTIDE SEQUENCE [LARGE SCALE GENOMIC DNA]</scope>
    <source>
        <strain evidence="9 11">LMG 25534</strain>
    </source>
</reference>
<name>A0AAD0QII1_9BACT</name>
<dbReference type="PANTHER" id="PTHR30443">
    <property type="entry name" value="INNER MEMBRANE PROTEIN"/>
    <property type="match status" value="1"/>
</dbReference>
<keyword evidence="6 7" id="KW-0472">Membrane</keyword>
<dbReference type="EMBL" id="PDKD01000001">
    <property type="protein sequence ID" value="RXJ92941.1"/>
    <property type="molecule type" value="Genomic_DNA"/>
</dbReference>
<evidence type="ECO:0000256" key="6">
    <source>
        <dbReference type="ARBA" id="ARBA00023136"/>
    </source>
</evidence>
<dbReference type="GO" id="GO:0016776">
    <property type="term" value="F:phosphotransferase activity, phosphate group as acceptor"/>
    <property type="evidence" value="ECO:0007669"/>
    <property type="project" value="TreeGrafter"/>
</dbReference>
<dbReference type="AlphaFoldDB" id="A0AAD0QII1"/>
<reference evidence="10 12" key="1">
    <citation type="submission" date="2017-10" db="EMBL/GenBank/DDBJ databases">
        <title>Genomics of the genus Arcobacter.</title>
        <authorList>
            <person name="Perez-Cataluna A."/>
            <person name="Figueras M.J."/>
        </authorList>
    </citation>
    <scope>NUCLEOTIDE SEQUENCE [LARGE SCALE GENOMIC DNA]</scope>
    <source>
        <strain evidence="10 12">LMG 25534</strain>
    </source>
</reference>
<dbReference type="SUPFAM" id="SSF53649">
    <property type="entry name" value="Alkaline phosphatase-like"/>
    <property type="match status" value="1"/>
</dbReference>
<comment type="subcellular location">
    <subcellularLocation>
        <location evidence="1">Cell membrane</location>
        <topology evidence="1">Multi-pass membrane protein</topology>
    </subcellularLocation>
</comment>
<evidence type="ECO:0000256" key="4">
    <source>
        <dbReference type="ARBA" id="ARBA00022692"/>
    </source>
</evidence>
<keyword evidence="5 7" id="KW-1133">Transmembrane helix</keyword>
<evidence type="ECO:0000256" key="2">
    <source>
        <dbReference type="ARBA" id="ARBA00022475"/>
    </source>
</evidence>
<evidence type="ECO:0000313" key="10">
    <source>
        <dbReference type="EMBL" id="RXJ92941.1"/>
    </source>
</evidence>
<evidence type="ECO:0000313" key="12">
    <source>
        <dbReference type="Proteomes" id="UP000289132"/>
    </source>
</evidence>
<dbReference type="EMBL" id="CP031367">
    <property type="protein sequence ID" value="AXK48389.1"/>
    <property type="molecule type" value="Genomic_DNA"/>
</dbReference>
<evidence type="ECO:0000256" key="3">
    <source>
        <dbReference type="ARBA" id="ARBA00022679"/>
    </source>
</evidence>
<evidence type="ECO:0000259" key="8">
    <source>
        <dbReference type="Pfam" id="PF00884"/>
    </source>
</evidence>
<dbReference type="CDD" id="cd16017">
    <property type="entry name" value="LptA"/>
    <property type="match status" value="1"/>
</dbReference>
<evidence type="ECO:0000313" key="9">
    <source>
        <dbReference type="EMBL" id="AXK48389.1"/>
    </source>
</evidence>
<keyword evidence="2" id="KW-1003">Cell membrane</keyword>
<feature type="transmembrane region" description="Helical" evidence="7">
    <location>
        <begin position="110"/>
        <end position="132"/>
    </location>
</feature>
<dbReference type="GO" id="GO:0005886">
    <property type="term" value="C:plasma membrane"/>
    <property type="evidence" value="ECO:0007669"/>
    <property type="project" value="UniProtKB-SubCell"/>
</dbReference>
<keyword evidence="12" id="KW-1185">Reference proteome</keyword>
<evidence type="ECO:0000313" key="11">
    <source>
        <dbReference type="Proteomes" id="UP000254504"/>
    </source>
</evidence>
<organism evidence="9 11">
    <name type="scientific">Aliarcobacter trophiarum LMG 25534</name>
    <dbReference type="NCBI Taxonomy" id="1032241"/>
    <lineage>
        <taxon>Bacteria</taxon>
        <taxon>Pseudomonadati</taxon>
        <taxon>Campylobacterota</taxon>
        <taxon>Epsilonproteobacteria</taxon>
        <taxon>Campylobacterales</taxon>
        <taxon>Arcobacteraceae</taxon>
        <taxon>Aliarcobacter</taxon>
    </lineage>
</organism>
<dbReference type="KEGG" id="atp:ATR_0508"/>
<sequence length="544" mass="63674">MSNFFKQFKYNIVLALIINLIFISIEQFYRIFNDILIFNLTFKSFFDQLIIHLIVVSIVSKRAIFIIYSILIIFVWFQLVHFSFYGTWIFPLEFMLFFTEFNEVIGTFKSVLHIVIFPTILVIFAIISIFILISKFKNRKTIPYFLPLFILMLIYTPIELYIKNQPYRHSKPNFEHNPIKNTIFALGNLTGIILPKKLFANSGLEQDIIKTPSIVEDKDINIVVIMGESLHKDFMSLYDYSYETTPFLNNLRNDTNFYYQSAISSSVFTMVSLGSFFNMLQKPDGTPQILSRNTCLFKMAKENNFKTYFYSTQSSSSLKGIKSYICPSSIDFLEDGSSITNDANKNPYDSFLVDKLDQIDFSKKSFVILHQRSSHSPFYENYPKEFEYFSKDLLKNDISLNQTSIDYMNAIRYTDFIIESIINKIKSKTSKPTYIIFTSDHATNIENKSFIHGNLNFKEIYQVPFFIYTLNNAKNLRNSFGDFPYISHYQISNLISKLLGYETKYSTFNKKEDFWVLGNDISGLAGYLKIIFDEKNNQIRVENK</sequence>
<feature type="domain" description="Sulfatase N-terminal" evidence="8">
    <location>
        <begin position="221"/>
        <end position="475"/>
    </location>
</feature>
<dbReference type="InterPro" id="IPR000917">
    <property type="entry name" value="Sulfatase_N"/>
</dbReference>
<feature type="transmembrane region" description="Helical" evidence="7">
    <location>
        <begin position="12"/>
        <end position="29"/>
    </location>
</feature>
<dbReference type="Gene3D" id="3.40.720.10">
    <property type="entry name" value="Alkaline Phosphatase, subunit A"/>
    <property type="match status" value="1"/>
</dbReference>
<protein>
    <submittedName>
        <fullName evidence="9">Phosphoethanolamine transferase</fullName>
    </submittedName>
</protein>
<dbReference type="Proteomes" id="UP000289132">
    <property type="component" value="Unassembled WGS sequence"/>
</dbReference>
<accession>A0AAD0QII1</accession>
<dbReference type="RefSeq" id="WP_115427927.1">
    <property type="nucleotide sequence ID" value="NZ_CP031367.1"/>
</dbReference>
<feature type="transmembrane region" description="Helical" evidence="7">
    <location>
        <begin position="35"/>
        <end position="58"/>
    </location>
</feature>
<evidence type="ECO:0000256" key="1">
    <source>
        <dbReference type="ARBA" id="ARBA00004651"/>
    </source>
</evidence>
<dbReference type="Pfam" id="PF00884">
    <property type="entry name" value="Sulfatase"/>
    <property type="match status" value="1"/>
</dbReference>
<proteinExistence type="predicted"/>
<keyword evidence="4 7" id="KW-0812">Transmembrane</keyword>
<dbReference type="PANTHER" id="PTHR30443:SF0">
    <property type="entry name" value="PHOSPHOETHANOLAMINE TRANSFERASE EPTA"/>
    <property type="match status" value="1"/>
</dbReference>
<dbReference type="InterPro" id="IPR040423">
    <property type="entry name" value="PEA_transferase"/>
</dbReference>
<dbReference type="InterPro" id="IPR058130">
    <property type="entry name" value="PEA_transf_C"/>
</dbReference>
<keyword evidence="3 9" id="KW-0808">Transferase</keyword>
<evidence type="ECO:0000256" key="7">
    <source>
        <dbReference type="SAM" id="Phobius"/>
    </source>
</evidence>
<dbReference type="Proteomes" id="UP000254504">
    <property type="component" value="Chromosome"/>
</dbReference>
<feature type="transmembrane region" description="Helical" evidence="7">
    <location>
        <begin position="65"/>
        <end position="90"/>
    </location>
</feature>
<dbReference type="InterPro" id="IPR017850">
    <property type="entry name" value="Alkaline_phosphatase_core_sf"/>
</dbReference>
<evidence type="ECO:0000256" key="5">
    <source>
        <dbReference type="ARBA" id="ARBA00022989"/>
    </source>
</evidence>